<dbReference type="Proteomes" id="UP001596507">
    <property type="component" value="Unassembled WGS sequence"/>
</dbReference>
<gene>
    <name evidence="2" type="ORF">ACFQRL_12210</name>
</gene>
<evidence type="ECO:0000313" key="2">
    <source>
        <dbReference type="EMBL" id="MFC7269728.1"/>
    </source>
</evidence>
<protein>
    <submittedName>
        <fullName evidence="2">Uncharacterized protein</fullName>
    </submittedName>
</protein>
<name>A0ABW2HEI6_9MICO</name>
<reference evidence="3" key="1">
    <citation type="journal article" date="2019" name="Int. J. Syst. Evol. Microbiol.">
        <title>The Global Catalogue of Microorganisms (GCM) 10K type strain sequencing project: providing services to taxonomists for standard genome sequencing and annotation.</title>
        <authorList>
            <consortium name="The Broad Institute Genomics Platform"/>
            <consortium name="The Broad Institute Genome Sequencing Center for Infectious Disease"/>
            <person name="Wu L."/>
            <person name="Ma J."/>
        </authorList>
    </citation>
    <scope>NUCLEOTIDE SEQUENCE [LARGE SCALE GENOMIC DNA]</scope>
    <source>
        <strain evidence="3">CGMCC 1.15772</strain>
    </source>
</reference>
<keyword evidence="3" id="KW-1185">Reference proteome</keyword>
<feature type="compositionally biased region" description="Low complexity" evidence="1">
    <location>
        <begin position="16"/>
        <end position="34"/>
    </location>
</feature>
<sequence length="122" mass="12383">MSNPDLPEGVVDADPAGGWEAGETADAETAASTERAQEQTPAPDGLDVGTVEESVEGADPDLATDDSASADEEAAAAADPQPSTEKPVGDEPKAADPPEPDDVSHEAVGIGVIDYPEPDHEH</sequence>
<dbReference type="RefSeq" id="WP_262874653.1">
    <property type="nucleotide sequence ID" value="NZ_BAABKW010000001.1"/>
</dbReference>
<feature type="compositionally biased region" description="Low complexity" evidence="1">
    <location>
        <begin position="75"/>
        <end position="85"/>
    </location>
</feature>
<organism evidence="2 3">
    <name type="scientific">Microbacterium fluvii</name>
    <dbReference type="NCBI Taxonomy" id="415215"/>
    <lineage>
        <taxon>Bacteria</taxon>
        <taxon>Bacillati</taxon>
        <taxon>Actinomycetota</taxon>
        <taxon>Actinomycetes</taxon>
        <taxon>Micrococcales</taxon>
        <taxon>Microbacteriaceae</taxon>
        <taxon>Microbacterium</taxon>
    </lineage>
</organism>
<dbReference type="EMBL" id="JBHTBE010000003">
    <property type="protein sequence ID" value="MFC7269728.1"/>
    <property type="molecule type" value="Genomic_DNA"/>
</dbReference>
<comment type="caution">
    <text evidence="2">The sequence shown here is derived from an EMBL/GenBank/DDBJ whole genome shotgun (WGS) entry which is preliminary data.</text>
</comment>
<feature type="compositionally biased region" description="Acidic residues" evidence="1">
    <location>
        <begin position="53"/>
        <end position="74"/>
    </location>
</feature>
<accession>A0ABW2HEI6</accession>
<evidence type="ECO:0000256" key="1">
    <source>
        <dbReference type="SAM" id="MobiDB-lite"/>
    </source>
</evidence>
<evidence type="ECO:0000313" key="3">
    <source>
        <dbReference type="Proteomes" id="UP001596507"/>
    </source>
</evidence>
<feature type="region of interest" description="Disordered" evidence="1">
    <location>
        <begin position="1"/>
        <end position="122"/>
    </location>
</feature>
<proteinExistence type="predicted"/>
<feature type="compositionally biased region" description="Basic and acidic residues" evidence="1">
    <location>
        <begin position="87"/>
        <end position="96"/>
    </location>
</feature>